<reference evidence="2" key="1">
    <citation type="journal article" date="2021" name="PeerJ">
        <title>Extensive microbial diversity within the chicken gut microbiome revealed by metagenomics and culture.</title>
        <authorList>
            <person name="Gilroy R."/>
            <person name="Ravi A."/>
            <person name="Getino M."/>
            <person name="Pursley I."/>
            <person name="Horton D.L."/>
            <person name="Alikhan N.F."/>
            <person name="Baker D."/>
            <person name="Gharbi K."/>
            <person name="Hall N."/>
            <person name="Watson M."/>
            <person name="Adriaenssens E.M."/>
            <person name="Foster-Nyarko E."/>
            <person name="Jarju S."/>
            <person name="Secka A."/>
            <person name="Antonio M."/>
            <person name="Oren A."/>
            <person name="Chaudhuri R.R."/>
            <person name="La Ragione R."/>
            <person name="Hildebrand F."/>
            <person name="Pallen M.J."/>
        </authorList>
    </citation>
    <scope>NUCLEOTIDE SEQUENCE</scope>
    <source>
        <strain evidence="2">ChiSxjej3B15-24422</strain>
    </source>
</reference>
<dbReference type="GO" id="GO:0016791">
    <property type="term" value="F:phosphatase activity"/>
    <property type="evidence" value="ECO:0007669"/>
    <property type="project" value="TreeGrafter"/>
</dbReference>
<proteinExistence type="predicted"/>
<gene>
    <name evidence="2" type="ORF">H9831_04010</name>
</gene>
<dbReference type="Pfam" id="PF00149">
    <property type="entry name" value="Metallophos"/>
    <property type="match status" value="1"/>
</dbReference>
<feature type="domain" description="Calcineurin-like phosphoesterase" evidence="1">
    <location>
        <begin position="17"/>
        <end position="107"/>
    </location>
</feature>
<dbReference type="InterPro" id="IPR004843">
    <property type="entry name" value="Calcineurin-like_PHP"/>
</dbReference>
<evidence type="ECO:0000313" key="3">
    <source>
        <dbReference type="Proteomes" id="UP000824007"/>
    </source>
</evidence>
<dbReference type="GO" id="GO:0005737">
    <property type="term" value="C:cytoplasm"/>
    <property type="evidence" value="ECO:0007669"/>
    <property type="project" value="TreeGrafter"/>
</dbReference>
<dbReference type="PANTHER" id="PTHR42850">
    <property type="entry name" value="METALLOPHOSPHOESTERASE"/>
    <property type="match status" value="1"/>
</dbReference>
<dbReference type="AlphaFoldDB" id="A0A9D1YN17"/>
<dbReference type="InterPro" id="IPR029052">
    <property type="entry name" value="Metallo-depent_PP-like"/>
</dbReference>
<protein>
    <submittedName>
        <fullName evidence="2">Metallophosphoesterase</fullName>
    </submittedName>
</protein>
<dbReference type="EMBL" id="DXDD01000048">
    <property type="protein sequence ID" value="HIY59835.1"/>
    <property type="molecule type" value="Genomic_DNA"/>
</dbReference>
<evidence type="ECO:0000313" key="2">
    <source>
        <dbReference type="EMBL" id="HIY59835.1"/>
    </source>
</evidence>
<organism evidence="2 3">
    <name type="scientific">Candidatus Eisenbergiella pullistercoris</name>
    <dbReference type="NCBI Taxonomy" id="2838555"/>
    <lineage>
        <taxon>Bacteria</taxon>
        <taxon>Bacillati</taxon>
        <taxon>Bacillota</taxon>
        <taxon>Clostridia</taxon>
        <taxon>Lachnospirales</taxon>
        <taxon>Lachnospiraceae</taxon>
        <taxon>Eisenbergiella</taxon>
    </lineage>
</organism>
<dbReference type="Gene3D" id="3.60.21.10">
    <property type="match status" value="1"/>
</dbReference>
<dbReference type="PANTHER" id="PTHR42850:SF4">
    <property type="entry name" value="ZINC-DEPENDENT ENDOPOLYPHOSPHATASE"/>
    <property type="match status" value="1"/>
</dbReference>
<reference evidence="2" key="2">
    <citation type="submission" date="2021-04" db="EMBL/GenBank/DDBJ databases">
        <authorList>
            <person name="Gilroy R."/>
        </authorList>
    </citation>
    <scope>NUCLEOTIDE SEQUENCE</scope>
    <source>
        <strain evidence="2">ChiSxjej3B15-24422</strain>
    </source>
</reference>
<dbReference type="InterPro" id="IPR050126">
    <property type="entry name" value="Ap4A_hydrolase"/>
</dbReference>
<comment type="caution">
    <text evidence="2">The sequence shown here is derived from an EMBL/GenBank/DDBJ whole genome shotgun (WGS) entry which is preliminary data.</text>
</comment>
<accession>A0A9D1YN17</accession>
<sequence length="377" mass="42864">MDIKATVAHAELDRYRRAIVVSDLHGDNRGFSAMLRQTGFGEQDALVIVGDILEKGEESLELLRSVMRCAEKGNVYMTAGNNDTIFSEWYGGWVTDEEVLSYMKSHENIILREMARELGMRWDTLDEVRALKTAVRERYAAEISFLDSLPHILETEHFIFVHAGLKPGPLTEQDMEYCLTVKEFGVQPHRFEKPVIVGHWPASNYCKTIVNVNPYFNRGTNVISIDGGNSLKRWHQINYLILRGETMETGAYDDMPLLCALEDQEASENPLTLEFPRTMVEVLRDDGAESVCFVPALGREMTFADGQLYSYKGKRYCFNMTDYRLPVRSGEILSCCDVEPQGILAKKDGIVGYYTGRYEFLQNPLKKDCIPPLPAVR</sequence>
<evidence type="ECO:0000259" key="1">
    <source>
        <dbReference type="Pfam" id="PF00149"/>
    </source>
</evidence>
<dbReference type="SUPFAM" id="SSF56300">
    <property type="entry name" value="Metallo-dependent phosphatases"/>
    <property type="match status" value="1"/>
</dbReference>
<dbReference type="Proteomes" id="UP000824007">
    <property type="component" value="Unassembled WGS sequence"/>
</dbReference>
<name>A0A9D1YN17_9FIRM</name>